<comment type="caution">
    <text evidence="1">The sequence shown here is derived from an EMBL/GenBank/DDBJ whole genome shotgun (WGS) entry which is preliminary data.</text>
</comment>
<evidence type="ECO:0000313" key="1">
    <source>
        <dbReference type="EMBL" id="OJD12527.1"/>
    </source>
</evidence>
<reference evidence="1 2" key="1">
    <citation type="submission" date="2015-07" db="EMBL/GenBank/DDBJ databases">
        <title>Emmonsia species relationships and genome sequence.</title>
        <authorList>
            <consortium name="The Broad Institute Genomics Platform"/>
            <person name="Cuomo C.A."/>
            <person name="Munoz J.F."/>
            <person name="Imamovic A."/>
            <person name="Priest M.E."/>
            <person name="Young S."/>
            <person name="Clay O.K."/>
            <person name="McEwen J.G."/>
        </authorList>
    </citation>
    <scope>NUCLEOTIDE SEQUENCE [LARGE SCALE GENOMIC DNA]</scope>
    <source>
        <strain evidence="1 2">UAMH 9510</strain>
    </source>
</reference>
<gene>
    <name evidence="1" type="ORF">AJ78_06892</name>
</gene>
<proteinExistence type="predicted"/>
<dbReference type="OrthoDB" id="4190998at2759"/>
<accession>A0A1J9Q8M1</accession>
<dbReference type="AlphaFoldDB" id="A0A1J9Q8M1"/>
<organism evidence="1 2">
    <name type="scientific">Emergomyces pasteurianus Ep9510</name>
    <dbReference type="NCBI Taxonomy" id="1447872"/>
    <lineage>
        <taxon>Eukaryota</taxon>
        <taxon>Fungi</taxon>
        <taxon>Dikarya</taxon>
        <taxon>Ascomycota</taxon>
        <taxon>Pezizomycotina</taxon>
        <taxon>Eurotiomycetes</taxon>
        <taxon>Eurotiomycetidae</taxon>
        <taxon>Onygenales</taxon>
        <taxon>Ajellomycetaceae</taxon>
        <taxon>Emergomyces</taxon>
    </lineage>
</organism>
<sequence>MRPYFDTTLSMPVSESMTSLKVGIGIESENEEVFLHLQDFMISKAIVVSAVQDALKEDFSVMLLHFLVHDTLVAEAVSEIIKNSMQARMELSQSIIKTVPRNDEIAKSESLLLYNFISVILAEPQLLTDLHMMITVKNRESVQGFVFNMIKSSAE</sequence>
<dbReference type="EMBL" id="LGRN01000393">
    <property type="protein sequence ID" value="OJD12527.1"/>
    <property type="molecule type" value="Genomic_DNA"/>
</dbReference>
<protein>
    <submittedName>
        <fullName evidence="1">Uncharacterized protein</fullName>
    </submittedName>
</protein>
<keyword evidence="2" id="KW-1185">Reference proteome</keyword>
<dbReference type="VEuPathDB" id="FungiDB:AJ78_06892"/>
<name>A0A1J9Q8M1_9EURO</name>
<dbReference type="Proteomes" id="UP000182235">
    <property type="component" value="Unassembled WGS sequence"/>
</dbReference>
<evidence type="ECO:0000313" key="2">
    <source>
        <dbReference type="Proteomes" id="UP000182235"/>
    </source>
</evidence>